<keyword evidence="3" id="KW-1185">Reference proteome</keyword>
<feature type="non-terminal residue" evidence="2">
    <location>
        <position position="1"/>
    </location>
</feature>
<dbReference type="EMBL" id="CAJVQB010157061">
    <property type="protein sequence ID" value="CAG8856188.1"/>
    <property type="molecule type" value="Genomic_DNA"/>
</dbReference>
<feature type="non-terminal residue" evidence="2">
    <location>
        <position position="52"/>
    </location>
</feature>
<comment type="caution">
    <text evidence="2">The sequence shown here is derived from an EMBL/GenBank/DDBJ whole genome shotgun (WGS) entry which is preliminary data.</text>
</comment>
<accession>A0ABN7XLJ1</accession>
<proteinExistence type="predicted"/>
<gene>
    <name evidence="2" type="ORF">GMARGA_LOCUS45009</name>
</gene>
<organism evidence="2 3">
    <name type="scientific">Gigaspora margarita</name>
    <dbReference type="NCBI Taxonomy" id="4874"/>
    <lineage>
        <taxon>Eukaryota</taxon>
        <taxon>Fungi</taxon>
        <taxon>Fungi incertae sedis</taxon>
        <taxon>Mucoromycota</taxon>
        <taxon>Glomeromycotina</taxon>
        <taxon>Glomeromycetes</taxon>
        <taxon>Diversisporales</taxon>
        <taxon>Gigasporaceae</taxon>
        <taxon>Gigaspora</taxon>
    </lineage>
</organism>
<evidence type="ECO:0000313" key="2">
    <source>
        <dbReference type="EMBL" id="CAG8856188.1"/>
    </source>
</evidence>
<feature type="region of interest" description="Disordered" evidence="1">
    <location>
        <begin position="1"/>
        <end position="32"/>
    </location>
</feature>
<name>A0ABN7XLJ1_GIGMA</name>
<sequence length="52" mass="6395">IFSRMKNKNERNRSLSPRHRPRGSQLNNASNEREILKQNRYLYLLVKELRRN</sequence>
<reference evidence="2 3" key="1">
    <citation type="submission" date="2021-06" db="EMBL/GenBank/DDBJ databases">
        <authorList>
            <person name="Kallberg Y."/>
            <person name="Tangrot J."/>
            <person name="Rosling A."/>
        </authorList>
    </citation>
    <scope>NUCLEOTIDE SEQUENCE [LARGE SCALE GENOMIC DNA]</scope>
    <source>
        <strain evidence="2 3">120-4 pot B 10/14</strain>
    </source>
</reference>
<protein>
    <submittedName>
        <fullName evidence="2">29585_t:CDS:1</fullName>
    </submittedName>
</protein>
<dbReference type="Proteomes" id="UP000789901">
    <property type="component" value="Unassembled WGS sequence"/>
</dbReference>
<evidence type="ECO:0000313" key="3">
    <source>
        <dbReference type="Proteomes" id="UP000789901"/>
    </source>
</evidence>
<evidence type="ECO:0000256" key="1">
    <source>
        <dbReference type="SAM" id="MobiDB-lite"/>
    </source>
</evidence>